<name>A0ABY5V584_9BACT</name>
<reference evidence="2" key="1">
    <citation type="journal article" date="2022" name="Cell">
        <title>Design, construction, and in vivo augmentation of a complex gut microbiome.</title>
        <authorList>
            <person name="Cheng A.G."/>
            <person name="Ho P.Y."/>
            <person name="Aranda-Diaz A."/>
            <person name="Jain S."/>
            <person name="Yu F.B."/>
            <person name="Meng X."/>
            <person name="Wang M."/>
            <person name="Iakiviak M."/>
            <person name="Nagashima K."/>
            <person name="Zhao A."/>
            <person name="Murugkar P."/>
            <person name="Patil A."/>
            <person name="Atabakhsh K."/>
            <person name="Weakley A."/>
            <person name="Yan J."/>
            <person name="Brumbaugh A.R."/>
            <person name="Higginbottom S."/>
            <person name="Dimas A."/>
            <person name="Shiver A.L."/>
            <person name="Deutschbauer A."/>
            <person name="Neff N."/>
            <person name="Sonnenburg J.L."/>
            <person name="Huang K.C."/>
            <person name="Fischbach M.A."/>
        </authorList>
    </citation>
    <scope>NUCLEOTIDE SEQUENCE</scope>
    <source>
        <strain evidence="2">JC50</strain>
    </source>
</reference>
<evidence type="ECO:0000256" key="1">
    <source>
        <dbReference type="SAM" id="MobiDB-lite"/>
    </source>
</evidence>
<protein>
    <recommendedName>
        <fullName evidence="4">DNA mismatch repair protein MutS-like N-terminal domain-containing protein</fullName>
    </recommendedName>
</protein>
<evidence type="ECO:0000313" key="2">
    <source>
        <dbReference type="EMBL" id="UWN64483.1"/>
    </source>
</evidence>
<dbReference type="Proteomes" id="UP001058267">
    <property type="component" value="Chromosome"/>
</dbReference>
<feature type="region of interest" description="Disordered" evidence="1">
    <location>
        <begin position="114"/>
        <end position="149"/>
    </location>
</feature>
<evidence type="ECO:0008006" key="4">
    <source>
        <dbReference type="Google" id="ProtNLM"/>
    </source>
</evidence>
<sequence>MTIQEKLSSFDVEEPRLHVFHEGMFAKLYNESAFLFTEHVRRYKVNVTDCKRGRYYSLGFPFFALDEVFGENSEWIQTEISEDYRIYGAPALGFDAQEYDVWCREAERAAAEADARKAARTPKAANAAPQAEVRSGKEGGDTPAILPQTCTPDSMRAILADVLRFRLESASPLECMLFLQSVQKRCYGALPESSGI</sequence>
<dbReference type="EMBL" id="CP102252">
    <property type="protein sequence ID" value="UWN64483.1"/>
    <property type="molecule type" value="Genomic_DNA"/>
</dbReference>
<gene>
    <name evidence="2" type="ORF">NQ519_12080</name>
</gene>
<keyword evidence="3" id="KW-1185">Reference proteome</keyword>
<proteinExistence type="predicted"/>
<organism evidence="2 3">
    <name type="scientific">Alistipes senegalensis JC50</name>
    <dbReference type="NCBI Taxonomy" id="1033732"/>
    <lineage>
        <taxon>Bacteria</taxon>
        <taxon>Pseudomonadati</taxon>
        <taxon>Bacteroidota</taxon>
        <taxon>Bacteroidia</taxon>
        <taxon>Bacteroidales</taxon>
        <taxon>Rikenellaceae</taxon>
        <taxon>Alistipes</taxon>
    </lineage>
</organism>
<dbReference type="RefSeq" id="WP_019150899.1">
    <property type="nucleotide sequence ID" value="NZ_CP102252.1"/>
</dbReference>
<accession>A0ABY5V584</accession>
<feature type="compositionally biased region" description="Low complexity" evidence="1">
    <location>
        <begin position="121"/>
        <end position="131"/>
    </location>
</feature>
<evidence type="ECO:0000313" key="3">
    <source>
        <dbReference type="Proteomes" id="UP001058267"/>
    </source>
</evidence>